<dbReference type="CDD" id="cd08771">
    <property type="entry name" value="DLP_1"/>
    <property type="match status" value="1"/>
</dbReference>
<dbReference type="AlphaFoldDB" id="A0A4S9SBQ6"/>
<dbReference type="PANTHER" id="PTHR11566:SF21">
    <property type="entry name" value="DYNAMIN RELATED PROTEIN 1, ISOFORM A"/>
    <property type="match status" value="1"/>
</dbReference>
<feature type="domain" description="GED" evidence="3">
    <location>
        <begin position="636"/>
        <end position="726"/>
    </location>
</feature>
<dbReference type="GO" id="GO:0005874">
    <property type="term" value="C:microtubule"/>
    <property type="evidence" value="ECO:0007669"/>
    <property type="project" value="TreeGrafter"/>
</dbReference>
<dbReference type="InterPro" id="IPR027417">
    <property type="entry name" value="P-loop_NTPase"/>
</dbReference>
<dbReference type="GO" id="GO:0000266">
    <property type="term" value="P:mitochondrial fission"/>
    <property type="evidence" value="ECO:0007669"/>
    <property type="project" value="TreeGrafter"/>
</dbReference>
<evidence type="ECO:0000259" key="3">
    <source>
        <dbReference type="PROSITE" id="PS51388"/>
    </source>
</evidence>
<dbReference type="InterPro" id="IPR045063">
    <property type="entry name" value="Dynamin_N"/>
</dbReference>
<evidence type="ECO:0000256" key="2">
    <source>
        <dbReference type="ARBA" id="ARBA00023134"/>
    </source>
</evidence>
<dbReference type="Pfam" id="PF01031">
    <property type="entry name" value="Dynamin_M"/>
    <property type="match status" value="1"/>
</dbReference>
<dbReference type="GO" id="GO:0006897">
    <property type="term" value="P:endocytosis"/>
    <property type="evidence" value="ECO:0007669"/>
    <property type="project" value="TreeGrafter"/>
</dbReference>
<organism evidence="5 6">
    <name type="scientific">Aureobasidium pullulans</name>
    <name type="common">Black yeast</name>
    <name type="synonym">Pullularia pullulans</name>
    <dbReference type="NCBI Taxonomy" id="5580"/>
    <lineage>
        <taxon>Eukaryota</taxon>
        <taxon>Fungi</taxon>
        <taxon>Dikarya</taxon>
        <taxon>Ascomycota</taxon>
        <taxon>Pezizomycotina</taxon>
        <taxon>Dothideomycetes</taxon>
        <taxon>Dothideomycetidae</taxon>
        <taxon>Dothideales</taxon>
        <taxon>Saccotheciaceae</taxon>
        <taxon>Aureobasidium</taxon>
    </lineage>
</organism>
<keyword evidence="1" id="KW-0547">Nucleotide-binding</keyword>
<evidence type="ECO:0000256" key="1">
    <source>
        <dbReference type="ARBA" id="ARBA00022741"/>
    </source>
</evidence>
<dbReference type="GO" id="GO:0048312">
    <property type="term" value="P:intracellular distribution of mitochondria"/>
    <property type="evidence" value="ECO:0007669"/>
    <property type="project" value="TreeGrafter"/>
</dbReference>
<protein>
    <recommendedName>
        <fullName evidence="7">Dynamin-type G domain-containing protein</fullName>
    </recommendedName>
</protein>
<dbReference type="PROSITE" id="PS51718">
    <property type="entry name" value="G_DYNAMIN_2"/>
    <property type="match status" value="1"/>
</dbReference>
<dbReference type="InterPro" id="IPR000375">
    <property type="entry name" value="Dynamin_stalk"/>
</dbReference>
<dbReference type="GO" id="GO:0008017">
    <property type="term" value="F:microtubule binding"/>
    <property type="evidence" value="ECO:0007669"/>
    <property type="project" value="TreeGrafter"/>
</dbReference>
<feature type="domain" description="Dynamin-type G" evidence="4">
    <location>
        <begin position="27"/>
        <end position="328"/>
    </location>
</feature>
<accession>A0A4S9SBQ6</accession>
<dbReference type="GO" id="GO:0005739">
    <property type="term" value="C:mitochondrion"/>
    <property type="evidence" value="ECO:0007669"/>
    <property type="project" value="TreeGrafter"/>
</dbReference>
<evidence type="ECO:0000259" key="4">
    <source>
        <dbReference type="PROSITE" id="PS51718"/>
    </source>
</evidence>
<dbReference type="GO" id="GO:0016020">
    <property type="term" value="C:membrane"/>
    <property type="evidence" value="ECO:0007669"/>
    <property type="project" value="TreeGrafter"/>
</dbReference>
<dbReference type="GO" id="GO:0003924">
    <property type="term" value="F:GTPase activity"/>
    <property type="evidence" value="ECO:0007669"/>
    <property type="project" value="InterPro"/>
</dbReference>
<dbReference type="Pfam" id="PF00350">
    <property type="entry name" value="Dynamin_N"/>
    <property type="match status" value="1"/>
</dbReference>
<comment type="caution">
    <text evidence="5">The sequence shown here is derived from an EMBL/GenBank/DDBJ whole genome shotgun (WGS) entry which is preliminary data.</text>
</comment>
<evidence type="ECO:0000313" key="6">
    <source>
        <dbReference type="Proteomes" id="UP000308005"/>
    </source>
</evidence>
<gene>
    <name evidence="5" type="ORF">D6C91_10287</name>
</gene>
<proteinExistence type="predicted"/>
<name>A0A4S9SBQ6_AURPU</name>
<dbReference type="GO" id="GO:0016559">
    <property type="term" value="P:peroxisome fission"/>
    <property type="evidence" value="ECO:0007669"/>
    <property type="project" value="TreeGrafter"/>
</dbReference>
<dbReference type="SUPFAM" id="SSF52540">
    <property type="entry name" value="P-loop containing nucleoside triphosphate hydrolases"/>
    <property type="match status" value="1"/>
</dbReference>
<dbReference type="EMBL" id="QZBM01001059">
    <property type="protein sequence ID" value="THZ07245.1"/>
    <property type="molecule type" value="Genomic_DNA"/>
</dbReference>
<dbReference type="PRINTS" id="PR00195">
    <property type="entry name" value="DYNAMIN"/>
</dbReference>
<dbReference type="Gene3D" id="3.40.50.300">
    <property type="entry name" value="P-loop containing nucleotide triphosphate hydrolases"/>
    <property type="match status" value="1"/>
</dbReference>
<dbReference type="SMART" id="SM00053">
    <property type="entry name" value="DYNc"/>
    <property type="match status" value="1"/>
</dbReference>
<dbReference type="Proteomes" id="UP000308005">
    <property type="component" value="Unassembled WGS sequence"/>
</dbReference>
<evidence type="ECO:0008006" key="7">
    <source>
        <dbReference type="Google" id="ProtNLM"/>
    </source>
</evidence>
<dbReference type="InterPro" id="IPR022812">
    <property type="entry name" value="Dynamin"/>
</dbReference>
<reference evidence="5 6" key="1">
    <citation type="submission" date="2018-10" db="EMBL/GenBank/DDBJ databases">
        <title>Fifty Aureobasidium pullulans genomes reveal a recombining polyextremotolerant generalist.</title>
        <authorList>
            <person name="Gostincar C."/>
            <person name="Turk M."/>
            <person name="Zajc J."/>
            <person name="Gunde-Cimerman N."/>
        </authorList>
    </citation>
    <scope>NUCLEOTIDE SEQUENCE [LARGE SCALE GENOMIC DNA]</scope>
    <source>
        <strain evidence="5 6">EXF-3863</strain>
    </source>
</reference>
<dbReference type="GO" id="GO:0005525">
    <property type="term" value="F:GTP binding"/>
    <property type="evidence" value="ECO:0007669"/>
    <property type="project" value="InterPro"/>
</dbReference>
<keyword evidence="2" id="KW-0342">GTP-binding</keyword>
<dbReference type="PROSITE" id="PS51388">
    <property type="entry name" value="GED"/>
    <property type="match status" value="1"/>
</dbReference>
<dbReference type="InterPro" id="IPR030381">
    <property type="entry name" value="G_DYNAMIN_dom"/>
</dbReference>
<sequence length="726" mass="81244">MEKLQTDDMRNMLDAVDDLRSVGINDIIPLPQIVVCGDQSSGKSSLLEALTGIPFPRDAGSQKADGFAFLQASCTRFATQFVLRRAKEVSISVSIIPGTNRTSEEDRKRLEDFGQGKTFEPTKLAELVNEATQVMGLPPLSANPNDRRAFSYDVLSIAISGPDRPSITLVDTPGLIKSKGKFQSAEDIKTIEKLVKSYIDQDSTIILAVLSATYGHELQQIPSMINKAAVRTLGVITKPDGPGSDSALESAYMDLARNQEMPLGHGWHVVKNRSEKEMHFSASERDQAEDTFFSGSKWKDLGYNNIGVSALKERLATLLYKHVQTAIPHLQKSLNEKLEEVTNKLDELGPGRGTVLEHRGLLVDIASKFQRLVDVAVDGNYKKDPFFGMSPRKQPAEIDTDGRRLRAHVQEAHGQFSVAIRRHGSRFKITQTPSEWDMIDNDLLGPATLIWPYNGYASNQVKRTYEEYIAHVRSVEQRFRGSQLSGVFNPDIVDELVHKQSARWSGLAKGHISNVNELCFKFIGKILPQIAPRDIALRLLENVRLKLVQHRKEALLALERFLLVERGVLMTYDPEFTATIERIRAKRLERKADEGAKRPVVESPFASGNFGGSPARATKVPKLDIKIPINVDGLAAEDALTVSWVYYRSQREHFVAYLTKHIIEPCKVEALSKVMSPKELGSMTDEETYLLATEDEQLVEERKSLIRKKEILEQGKAKFDMALKKK</sequence>
<evidence type="ECO:0000313" key="5">
    <source>
        <dbReference type="EMBL" id="THZ07245.1"/>
    </source>
</evidence>
<dbReference type="PANTHER" id="PTHR11566">
    <property type="entry name" value="DYNAMIN"/>
    <property type="match status" value="1"/>
</dbReference>
<dbReference type="InterPro" id="IPR001401">
    <property type="entry name" value="Dynamin_GTPase"/>
</dbReference>
<dbReference type="InterPro" id="IPR020850">
    <property type="entry name" value="GED_dom"/>
</dbReference>